<feature type="compositionally biased region" description="Basic and acidic residues" evidence="7">
    <location>
        <begin position="336"/>
        <end position="358"/>
    </location>
</feature>
<dbReference type="GO" id="GO:0005886">
    <property type="term" value="C:plasma membrane"/>
    <property type="evidence" value="ECO:0007669"/>
    <property type="project" value="UniProtKB-SubCell"/>
</dbReference>
<evidence type="ECO:0000256" key="6">
    <source>
        <dbReference type="ARBA" id="ARBA00023136"/>
    </source>
</evidence>
<keyword evidence="3" id="KW-1003">Cell membrane</keyword>
<dbReference type="SMART" id="SM00382">
    <property type="entry name" value="AAA"/>
    <property type="match status" value="2"/>
</dbReference>
<feature type="region of interest" description="Disordered" evidence="7">
    <location>
        <begin position="275"/>
        <end position="307"/>
    </location>
</feature>
<dbReference type="InterPro" id="IPR013563">
    <property type="entry name" value="Oligopep_ABC_C"/>
</dbReference>
<evidence type="ECO:0000256" key="4">
    <source>
        <dbReference type="ARBA" id="ARBA00022741"/>
    </source>
</evidence>
<keyword evidence="5 9" id="KW-0067">ATP-binding</keyword>
<dbReference type="Gene3D" id="3.40.50.300">
    <property type="entry name" value="P-loop containing nucleotide triphosphate hydrolases"/>
    <property type="match status" value="2"/>
</dbReference>
<feature type="domain" description="ABC transporter" evidence="8">
    <location>
        <begin position="430"/>
        <end position="683"/>
    </location>
</feature>
<evidence type="ECO:0000259" key="8">
    <source>
        <dbReference type="PROSITE" id="PS50893"/>
    </source>
</evidence>
<dbReference type="NCBIfam" id="NF008453">
    <property type="entry name" value="PRK11308.1"/>
    <property type="match status" value="2"/>
</dbReference>
<dbReference type="AlphaFoldDB" id="A0A1I6SUY1"/>
<evidence type="ECO:0000313" key="10">
    <source>
        <dbReference type="Proteomes" id="UP000199199"/>
    </source>
</evidence>
<gene>
    <name evidence="9" type="ORF">SAMN04488556_2929</name>
</gene>
<evidence type="ECO:0000313" key="9">
    <source>
        <dbReference type="EMBL" id="SFS80741.1"/>
    </source>
</evidence>
<feature type="compositionally biased region" description="Basic and acidic residues" evidence="7">
    <location>
        <begin position="278"/>
        <end position="288"/>
    </location>
</feature>
<feature type="region of interest" description="Disordered" evidence="7">
    <location>
        <begin position="668"/>
        <end position="771"/>
    </location>
</feature>
<dbReference type="InterPro" id="IPR017871">
    <property type="entry name" value="ABC_transporter-like_CS"/>
</dbReference>
<dbReference type="PANTHER" id="PTHR43297">
    <property type="entry name" value="OLIGOPEPTIDE TRANSPORT ATP-BINDING PROTEIN APPD"/>
    <property type="match status" value="1"/>
</dbReference>
<dbReference type="NCBIfam" id="TIGR01727">
    <property type="entry name" value="oligo_HPY"/>
    <property type="match status" value="2"/>
</dbReference>
<accession>A0A1I6SUY1</accession>
<comment type="subcellular location">
    <subcellularLocation>
        <location evidence="1">Cell membrane</location>
        <topology evidence="1">Peripheral membrane protein</topology>
    </subcellularLocation>
</comment>
<dbReference type="GO" id="GO:0016887">
    <property type="term" value="F:ATP hydrolysis activity"/>
    <property type="evidence" value="ECO:0007669"/>
    <property type="project" value="InterPro"/>
</dbReference>
<dbReference type="FunFam" id="3.40.50.300:FF:000016">
    <property type="entry name" value="Oligopeptide ABC transporter ATP-binding component"/>
    <property type="match status" value="2"/>
</dbReference>
<dbReference type="SUPFAM" id="SSF52540">
    <property type="entry name" value="P-loop containing nucleoside triphosphate hydrolases"/>
    <property type="match status" value="2"/>
</dbReference>
<dbReference type="GO" id="GO:0005524">
    <property type="term" value="F:ATP binding"/>
    <property type="evidence" value="ECO:0007669"/>
    <property type="project" value="UniProtKB-KW"/>
</dbReference>
<dbReference type="InterPro" id="IPR050388">
    <property type="entry name" value="ABC_Ni/Peptide_Import"/>
</dbReference>
<dbReference type="GO" id="GO:0015833">
    <property type="term" value="P:peptide transport"/>
    <property type="evidence" value="ECO:0007669"/>
    <property type="project" value="InterPro"/>
</dbReference>
<dbReference type="NCBIfam" id="NF007739">
    <property type="entry name" value="PRK10419.1"/>
    <property type="match status" value="2"/>
</dbReference>
<keyword evidence="10" id="KW-1185">Reference proteome</keyword>
<proteinExistence type="predicted"/>
<keyword evidence="4" id="KW-0547">Nucleotide-binding</keyword>
<dbReference type="PROSITE" id="PS00211">
    <property type="entry name" value="ABC_TRANSPORTER_1"/>
    <property type="match status" value="2"/>
</dbReference>
<organism evidence="9 10">
    <name type="scientific">Halostagnicola kamekurae</name>
    <dbReference type="NCBI Taxonomy" id="619731"/>
    <lineage>
        <taxon>Archaea</taxon>
        <taxon>Methanobacteriati</taxon>
        <taxon>Methanobacteriota</taxon>
        <taxon>Stenosarchaea group</taxon>
        <taxon>Halobacteria</taxon>
        <taxon>Halobacteriales</taxon>
        <taxon>Natrialbaceae</taxon>
        <taxon>Halostagnicola</taxon>
    </lineage>
</organism>
<feature type="compositionally biased region" description="Polar residues" evidence="7">
    <location>
        <begin position="409"/>
        <end position="419"/>
    </location>
</feature>
<feature type="domain" description="ABC transporter" evidence="8">
    <location>
        <begin position="5"/>
        <end position="271"/>
    </location>
</feature>
<evidence type="ECO:0000256" key="1">
    <source>
        <dbReference type="ARBA" id="ARBA00004202"/>
    </source>
</evidence>
<dbReference type="OrthoDB" id="18209at2157"/>
<dbReference type="Pfam" id="PF00005">
    <property type="entry name" value="ABC_tran"/>
    <property type="match status" value="2"/>
</dbReference>
<dbReference type="RefSeq" id="WP_092905354.1">
    <property type="nucleotide sequence ID" value="NZ_FOZS01000002.1"/>
</dbReference>
<evidence type="ECO:0000256" key="2">
    <source>
        <dbReference type="ARBA" id="ARBA00022448"/>
    </source>
</evidence>
<dbReference type="Proteomes" id="UP000199199">
    <property type="component" value="Unassembled WGS sequence"/>
</dbReference>
<reference evidence="10" key="1">
    <citation type="submission" date="2016-10" db="EMBL/GenBank/DDBJ databases">
        <authorList>
            <person name="Varghese N."/>
            <person name="Submissions S."/>
        </authorList>
    </citation>
    <scope>NUCLEOTIDE SEQUENCE [LARGE SCALE GENOMIC DNA]</scope>
    <source>
        <strain evidence="10">DSM 22427</strain>
    </source>
</reference>
<evidence type="ECO:0000256" key="5">
    <source>
        <dbReference type="ARBA" id="ARBA00022840"/>
    </source>
</evidence>
<dbReference type="Pfam" id="PF08352">
    <property type="entry name" value="oligo_HPY"/>
    <property type="match status" value="2"/>
</dbReference>
<feature type="region of interest" description="Disordered" evidence="7">
    <location>
        <begin position="322"/>
        <end position="429"/>
    </location>
</feature>
<dbReference type="InterPro" id="IPR027417">
    <property type="entry name" value="P-loop_NTPase"/>
</dbReference>
<keyword evidence="6" id="KW-0472">Membrane</keyword>
<dbReference type="InterPro" id="IPR003593">
    <property type="entry name" value="AAA+_ATPase"/>
</dbReference>
<dbReference type="InterPro" id="IPR003439">
    <property type="entry name" value="ABC_transporter-like_ATP-bd"/>
</dbReference>
<keyword evidence="2" id="KW-0813">Transport</keyword>
<sequence length="771" mass="82847">MGATLTVEDLHVRFQNGSDPVYAVNGASFELRAGETVGLVGESGCGKSVTARSIVGLEEPGEIVEGSIEFDGIETTTADDRTRRRLRARALALVFQDPSTALNPVYTVGEQIAEAIRASRRVGGQSILEELATSVRSRLRTRRTRQRVLELLETVGIPRPEALIDAYPHQCSGGMRQRILLAIALARRPEILIADEPTTGLDTTTQRAVLDRLEALTDATEMGVLLISHDFGVVAERCDRVLVMYDGDIVERGPVDSIRSNPAHPYTKTLLGCLPGRSDPRVFDRSDPGSRPSMSSGSPSDRSAPPSGCVFADRCSFARSTCRERSQPTVAVGGERSSRLESDAHTVRCGVREAREATLESMPTRDPTRSTDGLDANGSSRERGSDPKPMVDGGSTVRRRRVDAEASIESATSAPNASGPSGERSDRPLIELEDVRKRFRRSESLVDRLPWLGADDPIRAVRGVSLELSSGETLGLVGESGCGKSTLARLVTGIEVPTAGAVRLRGEAVGGVDSRTNDQLAEIGTVFQNPGASLNPKRTVGQSIAEPLIEAGWDDARRADRVDEVLSLVALSPDLANRYPRQLSGGQRQRVAIARALAPEPSVLVLDEPTAALDPSTQATILSLLADLQDRLEIAYLFVSHDLAVVRTVADRVATMYLGRFVEVGPVDRTMSDPTHPYTQALLDASPRLSASDGSDDRRLAGDPPDPSAPPEGCAFHPRCPAATEECTRVDPSLEATGDSKSRCLYAPDWTATDQRSNTDRAGRSNDANSK</sequence>
<dbReference type="PROSITE" id="PS50893">
    <property type="entry name" value="ABC_TRANSPORTER_2"/>
    <property type="match status" value="2"/>
</dbReference>
<feature type="compositionally biased region" description="Basic and acidic residues" evidence="7">
    <location>
        <begin position="757"/>
        <end position="771"/>
    </location>
</feature>
<protein>
    <submittedName>
        <fullName evidence="9">Peptide/nickel transport system ATP-binding protein</fullName>
    </submittedName>
</protein>
<evidence type="ECO:0000256" key="3">
    <source>
        <dbReference type="ARBA" id="ARBA00022475"/>
    </source>
</evidence>
<evidence type="ECO:0000256" key="7">
    <source>
        <dbReference type="SAM" id="MobiDB-lite"/>
    </source>
</evidence>
<name>A0A1I6SUY1_9EURY</name>
<feature type="compositionally biased region" description="Low complexity" evidence="7">
    <location>
        <begin position="289"/>
        <end position="307"/>
    </location>
</feature>
<dbReference type="PANTHER" id="PTHR43297:SF2">
    <property type="entry name" value="DIPEPTIDE TRANSPORT ATP-BINDING PROTEIN DPPD"/>
    <property type="match status" value="1"/>
</dbReference>
<dbReference type="CDD" id="cd03257">
    <property type="entry name" value="ABC_NikE_OppD_transporters"/>
    <property type="match status" value="2"/>
</dbReference>
<dbReference type="EMBL" id="FOZS01000002">
    <property type="protein sequence ID" value="SFS80741.1"/>
    <property type="molecule type" value="Genomic_DNA"/>
</dbReference>